<evidence type="ECO:0000256" key="1">
    <source>
        <dbReference type="SAM" id="MobiDB-lite"/>
    </source>
</evidence>
<evidence type="ECO:0000313" key="4">
    <source>
        <dbReference type="Proteomes" id="UP001159363"/>
    </source>
</evidence>
<keyword evidence="2" id="KW-0732">Signal</keyword>
<evidence type="ECO:0008006" key="5">
    <source>
        <dbReference type="Google" id="ProtNLM"/>
    </source>
</evidence>
<proteinExistence type="predicted"/>
<protein>
    <recommendedName>
        <fullName evidence="5">Transmembrane protein</fullName>
    </recommendedName>
</protein>
<comment type="caution">
    <text evidence="3">The sequence shown here is derived from an EMBL/GenBank/DDBJ whole genome shotgun (WGS) entry which is preliminary data.</text>
</comment>
<evidence type="ECO:0000313" key="3">
    <source>
        <dbReference type="EMBL" id="KAJ8894333.1"/>
    </source>
</evidence>
<reference evidence="3 4" key="1">
    <citation type="submission" date="2023-02" db="EMBL/GenBank/DDBJ databases">
        <title>LHISI_Scaffold_Assembly.</title>
        <authorList>
            <person name="Stuart O.P."/>
            <person name="Cleave R."/>
            <person name="Magrath M.J.L."/>
            <person name="Mikheyev A.S."/>
        </authorList>
    </citation>
    <scope>NUCLEOTIDE SEQUENCE [LARGE SCALE GENOMIC DNA]</scope>
    <source>
        <strain evidence="3">Daus_M_001</strain>
        <tissue evidence="3">Leg muscle</tissue>
    </source>
</reference>
<keyword evidence="4" id="KW-1185">Reference proteome</keyword>
<accession>A0ABQ9ICD8</accession>
<feature type="region of interest" description="Disordered" evidence="1">
    <location>
        <begin position="432"/>
        <end position="452"/>
    </location>
</feature>
<sequence>MGRHFQGLLPVLVAALAFYCASVCLGDAVAKRPQWLTRIVCLGDAVAKRPQWLTRIVCLGDAVAKRPQWLTRIVCLGDAVAKRPQATVTQWLEDSSPANRQGEQGSIPGGVTPSFTHVEIVQDGAAGRRVFSGISRFPLLCIPALLHLRLVSPLSTLKTPLWIGRGGFHLWPPRSPGLLPLDYCVWGLNTGMVYQRTAKTCEELVERKAATETKDSRVQLLSVFILQLRLAIQSHFNTLFRRRQVHLRQAARPAYCGASPLLFQTVRVRSCGCNTRLRIRKVWLDYSFPTKTKWVRFLAGSPWDSRMRESCRTMPLVGGLFSGISRFSHPSIPALLHSDLVSPSSALKNLMLIAVKISYARVIRTSSASLDAPVAEKRRVFRARPQTASQFANTEMFCKSARSIQRRQRLDEGSYSAWCAAAAGGQGSSFGCQEEGSYRSHTTRTRDGEEKVVPRSAVARLHDEQPSATASRTAVAERFDCSPHTKANRTGFNPRPGQSLIFASKNRAGLCRWCRRVFWGISQFPLPLHSGMLLHSHLVSPSSALTTSLLRAAQISQLDSPRDSACVNLDVMCALEKRS</sequence>
<dbReference type="EMBL" id="JARBHB010000002">
    <property type="protein sequence ID" value="KAJ8894333.1"/>
    <property type="molecule type" value="Genomic_DNA"/>
</dbReference>
<organism evidence="3 4">
    <name type="scientific">Dryococelus australis</name>
    <dbReference type="NCBI Taxonomy" id="614101"/>
    <lineage>
        <taxon>Eukaryota</taxon>
        <taxon>Metazoa</taxon>
        <taxon>Ecdysozoa</taxon>
        <taxon>Arthropoda</taxon>
        <taxon>Hexapoda</taxon>
        <taxon>Insecta</taxon>
        <taxon>Pterygota</taxon>
        <taxon>Neoptera</taxon>
        <taxon>Polyneoptera</taxon>
        <taxon>Phasmatodea</taxon>
        <taxon>Verophasmatodea</taxon>
        <taxon>Anareolatae</taxon>
        <taxon>Phasmatidae</taxon>
        <taxon>Eurycanthinae</taxon>
        <taxon>Dryococelus</taxon>
    </lineage>
</organism>
<name>A0ABQ9ICD8_9NEOP</name>
<feature type="chain" id="PRO_5047483600" description="Transmembrane protein" evidence="2">
    <location>
        <begin position="27"/>
        <end position="579"/>
    </location>
</feature>
<gene>
    <name evidence="3" type="ORF">PR048_006958</name>
</gene>
<feature type="signal peptide" evidence="2">
    <location>
        <begin position="1"/>
        <end position="26"/>
    </location>
</feature>
<evidence type="ECO:0000256" key="2">
    <source>
        <dbReference type="SAM" id="SignalP"/>
    </source>
</evidence>
<dbReference type="Proteomes" id="UP001159363">
    <property type="component" value="Chromosome 2"/>
</dbReference>